<dbReference type="AlphaFoldDB" id="A0A382RUX7"/>
<dbReference type="SMART" id="SM00028">
    <property type="entry name" value="TPR"/>
    <property type="match status" value="2"/>
</dbReference>
<dbReference type="EMBL" id="UINC01124372">
    <property type="protein sequence ID" value="SVD01473.1"/>
    <property type="molecule type" value="Genomic_DNA"/>
</dbReference>
<dbReference type="Pfam" id="PF13181">
    <property type="entry name" value="TPR_8"/>
    <property type="match status" value="1"/>
</dbReference>
<evidence type="ECO:0000313" key="1">
    <source>
        <dbReference type="EMBL" id="SVD01473.1"/>
    </source>
</evidence>
<dbReference type="SUPFAM" id="SSF48452">
    <property type="entry name" value="TPR-like"/>
    <property type="match status" value="1"/>
</dbReference>
<dbReference type="Gene3D" id="1.25.40.10">
    <property type="entry name" value="Tetratricopeptide repeat domain"/>
    <property type="match status" value="1"/>
</dbReference>
<organism evidence="1">
    <name type="scientific">marine metagenome</name>
    <dbReference type="NCBI Taxonomy" id="408172"/>
    <lineage>
        <taxon>unclassified sequences</taxon>
        <taxon>metagenomes</taxon>
        <taxon>ecological metagenomes</taxon>
    </lineage>
</organism>
<dbReference type="InterPro" id="IPR011990">
    <property type="entry name" value="TPR-like_helical_dom_sf"/>
</dbReference>
<feature type="non-terminal residue" evidence="1">
    <location>
        <position position="317"/>
    </location>
</feature>
<protein>
    <submittedName>
        <fullName evidence="1">Uncharacterized protein</fullName>
    </submittedName>
</protein>
<dbReference type="InterPro" id="IPR019734">
    <property type="entry name" value="TPR_rpt"/>
</dbReference>
<sequence length="317" mass="36553">LLGEEARVTAEELAATEFERIERLRLQEPENIYAYAPLLDSLSQEFSGTVTGARAAFLAATSYENIVGDTLEAERRYRLLGEEYAETEFGKLAIERKRVREDGLIAKLERGLKSVGGQFGPGEQIELLALEPDTLDSVSLARKHLGFAQRAQRRGDIKMARDFYEQSIDVQFNNPRSLYQLGNIAWEEGYSDDAIEFYRQALAFDKANLSLYYRLWNVFTVAAEKDSANHYLREVVRRDRGSPQIRFLQEEFPDFYTAEDQEDLDLEQLEGLALMMPEDKIEWKKKDMPLSDWPLVRELVRPVYPVGWFDSNEVLLD</sequence>
<feature type="non-terminal residue" evidence="1">
    <location>
        <position position="1"/>
    </location>
</feature>
<name>A0A382RUX7_9ZZZZ</name>
<gene>
    <name evidence="1" type="ORF">METZ01_LOCUS354327</name>
</gene>
<dbReference type="PROSITE" id="PS50005">
    <property type="entry name" value="TPR"/>
    <property type="match status" value="1"/>
</dbReference>
<accession>A0A382RUX7</accession>
<reference evidence="1" key="1">
    <citation type="submission" date="2018-05" db="EMBL/GenBank/DDBJ databases">
        <authorList>
            <person name="Lanie J.A."/>
            <person name="Ng W.-L."/>
            <person name="Kazmierczak K.M."/>
            <person name="Andrzejewski T.M."/>
            <person name="Davidsen T.M."/>
            <person name="Wayne K.J."/>
            <person name="Tettelin H."/>
            <person name="Glass J.I."/>
            <person name="Rusch D."/>
            <person name="Podicherti R."/>
            <person name="Tsui H.-C.T."/>
            <person name="Winkler M.E."/>
        </authorList>
    </citation>
    <scope>NUCLEOTIDE SEQUENCE</scope>
</reference>
<proteinExistence type="predicted"/>